<gene>
    <name evidence="1" type="ORF">AEK19_MT2102</name>
</gene>
<evidence type="ECO:0000313" key="1">
    <source>
        <dbReference type="EMBL" id="ART30431.1"/>
    </source>
</evidence>
<dbReference type="AlphaFoldDB" id="A0A1Y0AZ71"/>
<protein>
    <submittedName>
        <fullName evidence="1">Uncharacterized protein</fullName>
    </submittedName>
</protein>
<organism evidence="1">
    <name type="scientific">Utricularia reniformis</name>
    <dbReference type="NCBI Taxonomy" id="192314"/>
    <lineage>
        <taxon>Eukaryota</taxon>
        <taxon>Viridiplantae</taxon>
        <taxon>Streptophyta</taxon>
        <taxon>Embryophyta</taxon>
        <taxon>Tracheophyta</taxon>
        <taxon>Spermatophyta</taxon>
        <taxon>Magnoliopsida</taxon>
        <taxon>eudicotyledons</taxon>
        <taxon>Gunneridae</taxon>
        <taxon>Pentapetalae</taxon>
        <taxon>asterids</taxon>
        <taxon>lamiids</taxon>
        <taxon>Lamiales</taxon>
        <taxon>Lentibulariaceae</taxon>
        <taxon>Utricularia</taxon>
    </lineage>
</organism>
<keyword evidence="1" id="KW-0496">Mitochondrion</keyword>
<reference evidence="1" key="1">
    <citation type="submission" date="2017-03" db="EMBL/GenBank/DDBJ databases">
        <title>The mitochondrial genome of the carnivorous plant Utricularia reniformis (Lentibulariaceae): structure, comparative analysis and evolutionary landmarks.</title>
        <authorList>
            <person name="Silva S.R."/>
            <person name="Alvarenga D.O."/>
            <person name="Michael T.P."/>
            <person name="Miranda V.F.O."/>
            <person name="Varani A.M."/>
        </authorList>
    </citation>
    <scope>NUCLEOTIDE SEQUENCE</scope>
</reference>
<sequence>MRENNQICFSFPFFFMLRFPSIIHIDMRSTNKGEWSTPSSALWKCSKRYPARGFESLATY</sequence>
<dbReference type="EMBL" id="KY774314">
    <property type="protein sequence ID" value="ART30431.1"/>
    <property type="molecule type" value="Genomic_DNA"/>
</dbReference>
<name>A0A1Y0AZ71_9LAMI</name>
<geneLocation type="mitochondrion" evidence="1"/>
<accession>A0A1Y0AZ71</accession>
<proteinExistence type="predicted"/>